<name>A0A485LTV0_9ZZZZ</name>
<dbReference type="GO" id="GO:0006364">
    <property type="term" value="P:rRNA processing"/>
    <property type="evidence" value="ECO:0007669"/>
    <property type="project" value="InterPro"/>
</dbReference>
<proteinExistence type="inferred from homology"/>
<accession>A0A485LTV0</accession>
<dbReference type="PANTHER" id="PTHR33515">
    <property type="entry name" value="RIBOSOME-BINDING FACTOR A, CHLOROPLASTIC-RELATED"/>
    <property type="match status" value="1"/>
</dbReference>
<evidence type="ECO:0000313" key="1">
    <source>
        <dbReference type="EMBL" id="VFU11271.1"/>
    </source>
</evidence>
<dbReference type="InterPro" id="IPR023799">
    <property type="entry name" value="RbfA_dom_sf"/>
</dbReference>
<dbReference type="NCBIfam" id="TIGR00082">
    <property type="entry name" value="rbfA"/>
    <property type="match status" value="1"/>
</dbReference>
<dbReference type="PROSITE" id="PS01319">
    <property type="entry name" value="RBFA"/>
    <property type="match status" value="1"/>
</dbReference>
<dbReference type="EMBL" id="CAADRN010000012">
    <property type="protein sequence ID" value="VFU11271.1"/>
    <property type="molecule type" value="Genomic_DNA"/>
</dbReference>
<protein>
    <submittedName>
        <fullName evidence="1">Pre-ribosomal (17S) RNA binding factor A</fullName>
    </submittedName>
</protein>
<dbReference type="GO" id="GO:0005829">
    <property type="term" value="C:cytosol"/>
    <property type="evidence" value="ECO:0007669"/>
    <property type="project" value="TreeGrafter"/>
</dbReference>
<dbReference type="HAMAP" id="MF_00003">
    <property type="entry name" value="RbfA"/>
    <property type="match status" value="1"/>
</dbReference>
<organism evidence="1">
    <name type="scientific">anaerobic digester metagenome</name>
    <dbReference type="NCBI Taxonomy" id="1263854"/>
    <lineage>
        <taxon>unclassified sequences</taxon>
        <taxon>metagenomes</taxon>
        <taxon>ecological metagenomes</taxon>
    </lineage>
</organism>
<dbReference type="InterPro" id="IPR015946">
    <property type="entry name" value="KH_dom-like_a/b"/>
</dbReference>
<dbReference type="InterPro" id="IPR020053">
    <property type="entry name" value="Ribosome-bd_factorA_CS"/>
</dbReference>
<gene>
    <name evidence="1" type="primary">rbfA</name>
    <name evidence="1" type="ORF">SCFA_1090009</name>
</gene>
<dbReference type="Gene3D" id="3.30.300.20">
    <property type="match status" value="1"/>
</dbReference>
<sequence length="119" mass="13388">MSFRPERLAEAIKKEVSDLLRGELKDPRIGFVSITSVEVSKDLRYAVIFASVYGSPAEQKATIEALQNAQGYIRSELGKRIRLRHTPEITFKLDESIERGARLIALIEKVRGKDDSGNE</sequence>
<dbReference type="GO" id="GO:0043024">
    <property type="term" value="F:ribosomal small subunit binding"/>
    <property type="evidence" value="ECO:0007669"/>
    <property type="project" value="TreeGrafter"/>
</dbReference>
<dbReference type="SUPFAM" id="SSF89919">
    <property type="entry name" value="Ribosome-binding factor A, RbfA"/>
    <property type="match status" value="1"/>
</dbReference>
<reference evidence="1" key="1">
    <citation type="submission" date="2019-03" db="EMBL/GenBank/DDBJ databases">
        <authorList>
            <person name="Hao L."/>
        </authorList>
    </citation>
    <scope>NUCLEOTIDE SEQUENCE</scope>
</reference>
<dbReference type="InterPro" id="IPR000238">
    <property type="entry name" value="RbfA"/>
</dbReference>
<dbReference type="PANTHER" id="PTHR33515:SF1">
    <property type="entry name" value="RIBOSOME-BINDING FACTOR A, CHLOROPLASTIC-RELATED"/>
    <property type="match status" value="1"/>
</dbReference>
<dbReference type="AlphaFoldDB" id="A0A485LTV0"/>
<dbReference type="Pfam" id="PF02033">
    <property type="entry name" value="RBFA"/>
    <property type="match status" value="1"/>
</dbReference>